<accession>A0A7Z0IJM9</accession>
<evidence type="ECO:0000313" key="9">
    <source>
        <dbReference type="EMBL" id="NYI69709.1"/>
    </source>
</evidence>
<dbReference type="Pfam" id="PF00213">
    <property type="entry name" value="OSCP"/>
    <property type="match status" value="1"/>
</dbReference>
<dbReference type="PANTHER" id="PTHR11910">
    <property type="entry name" value="ATP SYNTHASE DELTA CHAIN"/>
    <property type="match status" value="1"/>
</dbReference>
<evidence type="ECO:0000256" key="3">
    <source>
        <dbReference type="ARBA" id="ARBA00022781"/>
    </source>
</evidence>
<comment type="function">
    <text evidence="8">F(1)F(0) ATP synthase produces ATP from ADP in the presence of a proton or sodium gradient. F-type ATPases consist of two structural domains, F(1) containing the extramembraneous catalytic core and F(0) containing the membrane proton channel, linked together by a central stalk and a peripheral stalk. During catalysis, ATP synthesis in the catalytic domain of F(1) is coupled via a rotary mechanism of the central stalk subunits to proton translocation.</text>
</comment>
<dbReference type="GO" id="GO:0045259">
    <property type="term" value="C:proton-transporting ATP synthase complex"/>
    <property type="evidence" value="ECO:0007669"/>
    <property type="project" value="UniProtKB-KW"/>
</dbReference>
<keyword evidence="4 8" id="KW-0406">Ion transport</keyword>
<keyword evidence="7 8" id="KW-0066">ATP synthesis</keyword>
<dbReference type="Proteomes" id="UP000527616">
    <property type="component" value="Unassembled WGS sequence"/>
</dbReference>
<comment type="similarity">
    <text evidence="8">Belongs to the ATPase delta chain family.</text>
</comment>
<evidence type="ECO:0000256" key="7">
    <source>
        <dbReference type="ARBA" id="ARBA00023310"/>
    </source>
</evidence>
<proteinExistence type="inferred from homology"/>
<keyword evidence="10" id="KW-1185">Reference proteome</keyword>
<dbReference type="HAMAP" id="MF_01416">
    <property type="entry name" value="ATP_synth_delta_bact"/>
    <property type="match status" value="1"/>
</dbReference>
<dbReference type="GO" id="GO:0046933">
    <property type="term" value="F:proton-transporting ATP synthase activity, rotational mechanism"/>
    <property type="evidence" value="ECO:0007669"/>
    <property type="project" value="UniProtKB-UniRule"/>
</dbReference>
<keyword evidence="2 8" id="KW-0813">Transport</keyword>
<keyword evidence="8" id="KW-1003">Cell membrane</keyword>
<gene>
    <name evidence="8" type="primary">atpH</name>
    <name evidence="9" type="ORF">GGQ54_000269</name>
</gene>
<comment type="function">
    <text evidence="8">This protein is part of the stalk that links CF(0) to CF(1). It either transmits conformational changes from CF(0) to CF(1) or is implicated in proton conduction.</text>
</comment>
<dbReference type="EMBL" id="JACBZS010000001">
    <property type="protein sequence ID" value="NYI69709.1"/>
    <property type="molecule type" value="Genomic_DNA"/>
</dbReference>
<dbReference type="InterPro" id="IPR000711">
    <property type="entry name" value="ATPase_OSCP/dsu"/>
</dbReference>
<dbReference type="AlphaFoldDB" id="A0A7Z0IJM9"/>
<protein>
    <recommendedName>
        <fullName evidence="8">ATP synthase subunit delta</fullName>
    </recommendedName>
    <alternativeName>
        <fullName evidence="8">ATP synthase F(1) sector subunit delta</fullName>
    </alternativeName>
    <alternativeName>
        <fullName evidence="8">F-type ATPase subunit delta</fullName>
        <shortName evidence="8">F-ATPase subunit delta</shortName>
    </alternativeName>
</protein>
<dbReference type="RefSeq" id="WP_179443745.1">
    <property type="nucleotide sequence ID" value="NZ_JACBZS010000001.1"/>
</dbReference>
<name>A0A7Z0IJM9_9ACTN</name>
<evidence type="ECO:0000256" key="2">
    <source>
        <dbReference type="ARBA" id="ARBA00022448"/>
    </source>
</evidence>
<reference evidence="9 10" key="1">
    <citation type="submission" date="2020-07" db="EMBL/GenBank/DDBJ databases">
        <title>Sequencing the genomes of 1000 actinobacteria strains.</title>
        <authorList>
            <person name="Klenk H.-P."/>
        </authorList>
    </citation>
    <scope>NUCLEOTIDE SEQUENCE [LARGE SCALE GENOMIC DNA]</scope>
    <source>
        <strain evidence="9 10">DSM 103164</strain>
    </source>
</reference>
<dbReference type="PROSITE" id="PS00389">
    <property type="entry name" value="ATPASE_DELTA"/>
    <property type="match status" value="1"/>
</dbReference>
<evidence type="ECO:0000256" key="6">
    <source>
        <dbReference type="ARBA" id="ARBA00023196"/>
    </source>
</evidence>
<evidence type="ECO:0000313" key="10">
    <source>
        <dbReference type="Proteomes" id="UP000527616"/>
    </source>
</evidence>
<evidence type="ECO:0000256" key="8">
    <source>
        <dbReference type="HAMAP-Rule" id="MF_01416"/>
    </source>
</evidence>
<keyword evidence="5 8" id="KW-0472">Membrane</keyword>
<dbReference type="InterPro" id="IPR020781">
    <property type="entry name" value="ATPase_OSCP/d_CS"/>
</dbReference>
<dbReference type="GO" id="GO:0005886">
    <property type="term" value="C:plasma membrane"/>
    <property type="evidence" value="ECO:0007669"/>
    <property type="project" value="UniProtKB-SubCell"/>
</dbReference>
<comment type="subcellular location">
    <subcellularLocation>
        <location evidence="8">Cell membrane</location>
        <topology evidence="8">Peripheral membrane protein</topology>
    </subcellularLocation>
    <subcellularLocation>
        <location evidence="1">Membrane</location>
    </subcellularLocation>
</comment>
<comment type="caution">
    <text evidence="9">The sequence shown here is derived from an EMBL/GenBank/DDBJ whole genome shotgun (WGS) entry which is preliminary data.</text>
</comment>
<evidence type="ECO:0000256" key="5">
    <source>
        <dbReference type="ARBA" id="ARBA00023136"/>
    </source>
</evidence>
<keyword evidence="3 8" id="KW-0375">Hydrogen ion transport</keyword>
<organism evidence="9 10">
    <name type="scientific">Naumannella cuiyingiana</name>
    <dbReference type="NCBI Taxonomy" id="1347891"/>
    <lineage>
        <taxon>Bacteria</taxon>
        <taxon>Bacillati</taxon>
        <taxon>Actinomycetota</taxon>
        <taxon>Actinomycetes</taxon>
        <taxon>Propionibacteriales</taxon>
        <taxon>Propionibacteriaceae</taxon>
        <taxon>Naumannella</taxon>
    </lineage>
</organism>
<sequence length="289" mass="30847">MTDQQPELDLETGHLLAGHNVAGQETRLGTLDTALDRILGGRPEAAGSIAPDLFAVVDALDAQPALRRALTDPGTPARTRKGVAERLFGGRIGDSAVALVADAAALRWSSMSDLAAALEREAVRAELIAAQADGNRLDAVEDELFRFERLVAGDRPLRDAIADRSVPVAGRADLVGSLLQGRADPATAVLARRAVAARERTFARTLEHYLVLAAELRRRAVATVRVARPLDSEQFDRLQAALSKSAGRAIAMHVIVDPSIIGGVRVQLGDEVIEGTMAARLDEARRTIR</sequence>
<keyword evidence="6 8" id="KW-0139">CF(1)</keyword>
<evidence type="ECO:0000256" key="4">
    <source>
        <dbReference type="ARBA" id="ARBA00023065"/>
    </source>
</evidence>
<evidence type="ECO:0000256" key="1">
    <source>
        <dbReference type="ARBA" id="ARBA00004370"/>
    </source>
</evidence>
<dbReference type="NCBIfam" id="NF009967">
    <property type="entry name" value="PRK13430.1"/>
    <property type="match status" value="1"/>
</dbReference>